<keyword evidence="2" id="KW-0732">Signal</keyword>
<feature type="signal peptide" evidence="2">
    <location>
        <begin position="1"/>
        <end position="22"/>
    </location>
</feature>
<keyword evidence="4" id="KW-0378">Hydrolase</keyword>
<evidence type="ECO:0000256" key="1">
    <source>
        <dbReference type="SAM" id="MobiDB-lite"/>
    </source>
</evidence>
<dbReference type="RefSeq" id="WP_354602628.1">
    <property type="nucleotide sequence ID" value="NZ_JBEWZI010000030.1"/>
</dbReference>
<dbReference type="EC" id="3.5.2.6" evidence="4"/>
<dbReference type="Gene3D" id="3.60.15.10">
    <property type="entry name" value="Ribonuclease Z/Hydroxyacylglutathione hydrolase-like"/>
    <property type="match status" value="1"/>
</dbReference>
<gene>
    <name evidence="4" type="primary">blaCAR</name>
    <name evidence="4" type="ORF">ABXR19_18440</name>
</gene>
<dbReference type="Pfam" id="PF00753">
    <property type="entry name" value="Lactamase_B"/>
    <property type="match status" value="1"/>
</dbReference>
<feature type="domain" description="Metallo-beta-lactamase" evidence="3">
    <location>
        <begin position="93"/>
        <end position="280"/>
    </location>
</feature>
<proteinExistence type="predicted"/>
<evidence type="ECO:0000256" key="2">
    <source>
        <dbReference type="SAM" id="SignalP"/>
    </source>
</evidence>
<dbReference type="EMBL" id="JBEWZI010000030">
    <property type="protein sequence ID" value="MET7016170.1"/>
    <property type="molecule type" value="Genomic_DNA"/>
</dbReference>
<evidence type="ECO:0000313" key="4">
    <source>
        <dbReference type="EMBL" id="MET7016170.1"/>
    </source>
</evidence>
<feature type="region of interest" description="Disordered" evidence="1">
    <location>
        <begin position="23"/>
        <end position="42"/>
    </location>
</feature>
<reference evidence="4 5" key="1">
    <citation type="submission" date="2024-07" db="EMBL/GenBank/DDBJ databases">
        <title>Uliginosibacterium flavum JJ3220;KACC:17644.</title>
        <authorList>
            <person name="Kim M.K."/>
        </authorList>
    </citation>
    <scope>NUCLEOTIDE SEQUENCE [LARGE SCALE GENOMIC DNA]</scope>
    <source>
        <strain evidence="4 5">KACC:17644</strain>
    </source>
</reference>
<evidence type="ECO:0000313" key="5">
    <source>
        <dbReference type="Proteomes" id="UP001549691"/>
    </source>
</evidence>
<dbReference type="GO" id="GO:0008800">
    <property type="term" value="F:beta-lactamase activity"/>
    <property type="evidence" value="ECO:0007669"/>
    <property type="project" value="UniProtKB-EC"/>
</dbReference>
<dbReference type="NCBIfam" id="NF012229">
    <property type="entry name" value="bla_class_B_core"/>
    <property type="match status" value="1"/>
</dbReference>
<dbReference type="CDD" id="cd16280">
    <property type="entry name" value="metallo-hydrolase-like_MBL-fold"/>
    <property type="match status" value="1"/>
</dbReference>
<accession>A0ABV2TRJ8</accession>
<dbReference type="InterPro" id="IPR036866">
    <property type="entry name" value="RibonucZ/Hydroxyglut_hydro"/>
</dbReference>
<comment type="caution">
    <text evidence="4">The sequence shown here is derived from an EMBL/GenBank/DDBJ whole genome shotgun (WGS) entry which is preliminary data.</text>
</comment>
<dbReference type="InterPro" id="IPR001279">
    <property type="entry name" value="Metallo-B-lactamas"/>
</dbReference>
<dbReference type="NCBIfam" id="NF000469">
    <property type="entry name" value="CAR_gen_B3"/>
    <property type="match status" value="1"/>
</dbReference>
<organism evidence="4 5">
    <name type="scientific">Uliginosibacterium flavum</name>
    <dbReference type="NCBI Taxonomy" id="1396831"/>
    <lineage>
        <taxon>Bacteria</taxon>
        <taxon>Pseudomonadati</taxon>
        <taxon>Pseudomonadota</taxon>
        <taxon>Betaproteobacteria</taxon>
        <taxon>Rhodocyclales</taxon>
        <taxon>Zoogloeaceae</taxon>
        <taxon>Uliginosibacterium</taxon>
    </lineage>
</organism>
<name>A0ABV2TRJ8_9RHOO</name>
<feature type="compositionally biased region" description="Low complexity" evidence="1">
    <location>
        <begin position="23"/>
        <end position="39"/>
    </location>
</feature>
<dbReference type="SUPFAM" id="SSF56281">
    <property type="entry name" value="Metallo-hydrolase/oxidoreductase"/>
    <property type="match status" value="1"/>
</dbReference>
<sequence>MRNKLLALIATTLLIVGGTAHAQTPSPATSTSNTASAPPLTGCPSPTINALFNDFGRTGKMPPELKRWMNDAASQTIEPYQAFDNVYYVGICWVSAWLIKTSDGLVLIDTVYEPYTDQLINNIKKLGFNPSDIKMVLLTHGHFDHVGGVSKIKSQTNAKFVMTQAGWSEAQADAQKSQGKPGAWTMPAAADIIVKDGDVLTVGDTKFYAYATPGHTWGTTSYALDVKDGDKTYRAITIGGLGLNAIDGPKQVEAYISSVDRIKAMESDSKNPISVHLTAHPFSTGLTEAKELLKTRKPGQPHPLVDPDGLNKQLDGLRAGATERLAIEQARSNKQTQ</sequence>
<feature type="chain" id="PRO_5046986776" evidence="2">
    <location>
        <begin position="23"/>
        <end position="337"/>
    </location>
</feature>
<evidence type="ECO:0000259" key="3">
    <source>
        <dbReference type="SMART" id="SM00849"/>
    </source>
</evidence>
<dbReference type="SMART" id="SM00849">
    <property type="entry name" value="Lactamase_B"/>
    <property type="match status" value="1"/>
</dbReference>
<dbReference type="Proteomes" id="UP001549691">
    <property type="component" value="Unassembled WGS sequence"/>
</dbReference>
<dbReference type="InterPro" id="IPR050855">
    <property type="entry name" value="NDM-1-like"/>
</dbReference>
<dbReference type="PANTHER" id="PTHR42951">
    <property type="entry name" value="METALLO-BETA-LACTAMASE DOMAIN-CONTAINING"/>
    <property type="match status" value="1"/>
</dbReference>
<protein>
    <submittedName>
        <fullName evidence="4">CAR family subclass B3 metallo-beta-lactamase</fullName>
        <ecNumber evidence="4">3.5.2.6</ecNumber>
    </submittedName>
</protein>
<keyword evidence="5" id="KW-1185">Reference proteome</keyword>